<dbReference type="KEGG" id="hhsr:HSR6_0953"/>
<dbReference type="RefSeq" id="WP_071932965.1">
    <property type="nucleotide sequence ID" value="NZ_CP016804.1"/>
</dbReference>
<gene>
    <name evidence="1" type="ORF">HSR6_0953</name>
</gene>
<dbReference type="Proteomes" id="UP000186165">
    <property type="component" value="Chromosome"/>
</dbReference>
<evidence type="ECO:0000313" key="2">
    <source>
        <dbReference type="Proteomes" id="UP000186165"/>
    </source>
</evidence>
<name>A0A1J1AB93_9EURY</name>
<evidence type="ECO:0000313" key="1">
    <source>
        <dbReference type="EMBL" id="APE95406.1"/>
    </source>
</evidence>
<accession>A0A1J1AB93</accession>
<dbReference type="GeneID" id="30417473"/>
<keyword evidence="2" id="KW-1185">Reference proteome</keyword>
<reference evidence="2" key="1">
    <citation type="submission" date="2016-08" db="EMBL/GenBank/DDBJ databases">
        <title>Discovery of first anaerobic lithoheterotrophic haloarchae widely represented in hypersaline habitats.</title>
        <authorList>
            <person name="Sorokin D.Y."/>
            <person name="Kublanov I.V."/>
            <person name="Roman P."/>
            <person name="Sinninghe Damste J.S."/>
            <person name="Golyshin P.N."/>
            <person name="Rojo D."/>
            <person name="Ciordia S."/>
            <person name="Mena Md.C."/>
            <person name="Ferrer M."/>
            <person name="Smedile F."/>
            <person name="Messina E."/>
            <person name="La Cono V."/>
            <person name="Yakimov M.M."/>
        </authorList>
    </citation>
    <scope>NUCLEOTIDE SEQUENCE [LARGE SCALE GENOMIC DNA]</scope>
    <source>
        <strain evidence="2">HSR6</strain>
    </source>
</reference>
<protein>
    <submittedName>
        <fullName evidence="1">Uncharacterized protein</fullName>
    </submittedName>
</protein>
<organism evidence="1 2">
    <name type="scientific">Halodesulfurarchaeum formicicum</name>
    <dbReference type="NCBI Taxonomy" id="1873524"/>
    <lineage>
        <taxon>Archaea</taxon>
        <taxon>Methanobacteriati</taxon>
        <taxon>Methanobacteriota</taxon>
        <taxon>Stenosarchaea group</taxon>
        <taxon>Halobacteria</taxon>
        <taxon>Halobacteriales</taxon>
        <taxon>Halobacteriaceae</taxon>
        <taxon>Halodesulfurarchaeum</taxon>
    </lineage>
</organism>
<dbReference type="EMBL" id="CP016804">
    <property type="protein sequence ID" value="APE95406.1"/>
    <property type="molecule type" value="Genomic_DNA"/>
</dbReference>
<proteinExistence type="predicted"/>
<sequence>MSISTDPLAITYDDPVEDLCQRITEFLGLEMYDYTRLDASVVKPMADRLGVDSSGYRREVVIRIRRVHPELDESRSLPEFSIPELRELYASLERDETFDE</sequence>
<dbReference type="AlphaFoldDB" id="A0A1J1AB93"/>